<organism evidence="2 3">
    <name type="scientific">Croceibacterium salegens</name>
    <dbReference type="NCBI Taxonomy" id="1737568"/>
    <lineage>
        <taxon>Bacteria</taxon>
        <taxon>Pseudomonadati</taxon>
        <taxon>Pseudomonadota</taxon>
        <taxon>Alphaproteobacteria</taxon>
        <taxon>Sphingomonadales</taxon>
        <taxon>Erythrobacteraceae</taxon>
        <taxon>Croceibacterium</taxon>
    </lineage>
</organism>
<feature type="transmembrane region" description="Helical" evidence="1">
    <location>
        <begin position="36"/>
        <end position="56"/>
    </location>
</feature>
<evidence type="ECO:0000313" key="2">
    <source>
        <dbReference type="EMBL" id="MXO58523.1"/>
    </source>
</evidence>
<dbReference type="EMBL" id="WTYM01000026">
    <property type="protein sequence ID" value="MXO58523.1"/>
    <property type="molecule type" value="Genomic_DNA"/>
</dbReference>
<dbReference type="RefSeq" id="WP_159792067.1">
    <property type="nucleotide sequence ID" value="NZ_WTYM01000026.1"/>
</dbReference>
<reference evidence="2 3" key="1">
    <citation type="submission" date="2019-12" db="EMBL/GenBank/DDBJ databases">
        <title>Genomic-based taxomic classification of the family Erythrobacteraceae.</title>
        <authorList>
            <person name="Xu L."/>
        </authorList>
    </citation>
    <scope>NUCLEOTIDE SEQUENCE [LARGE SCALE GENOMIC DNA]</scope>
    <source>
        <strain evidence="2 3">MCCC 1K01500</strain>
    </source>
</reference>
<accession>A0A6I4SRN6</accession>
<keyword evidence="1" id="KW-1133">Transmembrane helix</keyword>
<keyword evidence="1" id="KW-0812">Transmembrane</keyword>
<evidence type="ECO:0000313" key="3">
    <source>
        <dbReference type="Proteomes" id="UP000433652"/>
    </source>
</evidence>
<dbReference type="AlphaFoldDB" id="A0A6I4SRN6"/>
<comment type="caution">
    <text evidence="2">The sequence shown here is derived from an EMBL/GenBank/DDBJ whole genome shotgun (WGS) entry which is preliminary data.</text>
</comment>
<evidence type="ECO:0000256" key="1">
    <source>
        <dbReference type="SAM" id="Phobius"/>
    </source>
</evidence>
<gene>
    <name evidence="2" type="ORF">GRI89_03065</name>
</gene>
<proteinExistence type="predicted"/>
<name>A0A6I4SRN6_9SPHN</name>
<feature type="transmembrane region" description="Helical" evidence="1">
    <location>
        <begin position="12"/>
        <end position="30"/>
    </location>
</feature>
<sequence length="57" mass="5787">MFDRHFFTSKLGVAALVSAAMMVTFNIYALNAQYVAAAPAAATAAGSALGLPLVVLA</sequence>
<protein>
    <submittedName>
        <fullName evidence="2">Uncharacterized protein</fullName>
    </submittedName>
</protein>
<keyword evidence="1" id="KW-0472">Membrane</keyword>
<keyword evidence="3" id="KW-1185">Reference proteome</keyword>
<dbReference type="Proteomes" id="UP000433652">
    <property type="component" value="Unassembled WGS sequence"/>
</dbReference>